<evidence type="ECO:0000256" key="2">
    <source>
        <dbReference type="ARBA" id="ARBA00023015"/>
    </source>
</evidence>
<keyword evidence="5" id="KW-0539">Nucleus</keyword>
<evidence type="ECO:0000313" key="9">
    <source>
        <dbReference type="Proteomes" id="UP000315295"/>
    </source>
</evidence>
<sequence length="328" mass="35444">MAEGEAGGFTEGLLWENQSWANLYFNSDNSGGGGDEEKNLGKEQETAVMEISAEGHNQEKTVPPPPAAGKKRKGGGGGVGKNVKAKGKGSTRTGDKGKGVAGGNESDDHEMHILTERERRKKMRNMFANLHTLLPQLPAKADKSTIVDEAVSYVKTLQQSLQKLQKQKLERLQGVTTINLDLDPSINTQDVAFSSREAFLANHGSSNLATASTTPTSNPSNSFSASHFASISFQTWTSPNVVANICGEEAHISVCTPKKPILFTAICFLLEKYNIGVISAQLTSDSNRSMYMIHTHARGAPDQFFEVFPAVEIFRQAVAEIMLVVEGC</sequence>
<feature type="domain" description="BHLH" evidence="7">
    <location>
        <begin position="107"/>
        <end position="157"/>
    </location>
</feature>
<evidence type="ECO:0000313" key="8">
    <source>
        <dbReference type="EMBL" id="TQE05323.1"/>
    </source>
</evidence>
<keyword evidence="2" id="KW-0805">Transcription regulation</keyword>
<evidence type="ECO:0000256" key="5">
    <source>
        <dbReference type="ARBA" id="ARBA00023242"/>
    </source>
</evidence>
<dbReference type="InterPro" id="IPR036638">
    <property type="entry name" value="HLH_DNA-bd_sf"/>
</dbReference>
<dbReference type="CDD" id="cd11393">
    <property type="entry name" value="bHLH_AtbHLH_like"/>
    <property type="match status" value="1"/>
</dbReference>
<dbReference type="Gene3D" id="4.10.280.10">
    <property type="entry name" value="Helix-loop-helix DNA-binding domain"/>
    <property type="match status" value="1"/>
</dbReference>
<name>A0A540N466_MALBA</name>
<accession>A0A540N466</accession>
<dbReference type="PANTHER" id="PTHR46772:SF8">
    <property type="entry name" value="TRANSCRIPTION FACTOR BHLH95"/>
    <property type="match status" value="1"/>
</dbReference>
<dbReference type="Proteomes" id="UP000315295">
    <property type="component" value="Unassembled WGS sequence"/>
</dbReference>
<gene>
    <name evidence="8" type="ORF">C1H46_009098</name>
</gene>
<dbReference type="EMBL" id="VIEB01000125">
    <property type="protein sequence ID" value="TQE05323.1"/>
    <property type="molecule type" value="Genomic_DNA"/>
</dbReference>
<dbReference type="GO" id="GO:0005634">
    <property type="term" value="C:nucleus"/>
    <property type="evidence" value="ECO:0007669"/>
    <property type="project" value="UniProtKB-SubCell"/>
</dbReference>
<dbReference type="SUPFAM" id="SSF47459">
    <property type="entry name" value="HLH, helix-loop-helix DNA-binding domain"/>
    <property type="match status" value="1"/>
</dbReference>
<dbReference type="GO" id="GO:0003700">
    <property type="term" value="F:DNA-binding transcription factor activity"/>
    <property type="evidence" value="ECO:0007669"/>
    <property type="project" value="InterPro"/>
</dbReference>
<organism evidence="8 9">
    <name type="scientific">Malus baccata</name>
    <name type="common">Siberian crab apple</name>
    <name type="synonym">Pyrus baccata</name>
    <dbReference type="NCBI Taxonomy" id="106549"/>
    <lineage>
        <taxon>Eukaryota</taxon>
        <taxon>Viridiplantae</taxon>
        <taxon>Streptophyta</taxon>
        <taxon>Embryophyta</taxon>
        <taxon>Tracheophyta</taxon>
        <taxon>Spermatophyta</taxon>
        <taxon>Magnoliopsida</taxon>
        <taxon>eudicotyledons</taxon>
        <taxon>Gunneridae</taxon>
        <taxon>Pentapetalae</taxon>
        <taxon>rosids</taxon>
        <taxon>fabids</taxon>
        <taxon>Rosales</taxon>
        <taxon>Rosaceae</taxon>
        <taxon>Amygdaloideae</taxon>
        <taxon>Maleae</taxon>
        <taxon>Malus</taxon>
    </lineage>
</organism>
<keyword evidence="9" id="KW-1185">Reference proteome</keyword>
<dbReference type="STRING" id="106549.A0A540N466"/>
<evidence type="ECO:0000256" key="3">
    <source>
        <dbReference type="ARBA" id="ARBA00023125"/>
    </source>
</evidence>
<evidence type="ECO:0000256" key="4">
    <source>
        <dbReference type="ARBA" id="ARBA00023163"/>
    </source>
</evidence>
<feature type="compositionally biased region" description="Basic and acidic residues" evidence="6">
    <location>
        <begin position="35"/>
        <end position="45"/>
    </location>
</feature>
<proteinExistence type="predicted"/>
<dbReference type="InterPro" id="IPR044278">
    <property type="entry name" value="BHLH95-like"/>
</dbReference>
<evidence type="ECO:0000256" key="1">
    <source>
        <dbReference type="ARBA" id="ARBA00004123"/>
    </source>
</evidence>
<dbReference type="GO" id="GO:0009960">
    <property type="term" value="P:endosperm development"/>
    <property type="evidence" value="ECO:0007669"/>
    <property type="project" value="InterPro"/>
</dbReference>
<comment type="caution">
    <text evidence="8">The sequence shown here is derived from an EMBL/GenBank/DDBJ whole genome shotgun (WGS) entry which is preliminary data.</text>
</comment>
<dbReference type="InterPro" id="IPR011598">
    <property type="entry name" value="bHLH_dom"/>
</dbReference>
<dbReference type="PANTHER" id="PTHR46772">
    <property type="entry name" value="BHLH DOMAIN-CONTAINING PROTEIN"/>
    <property type="match status" value="1"/>
</dbReference>
<dbReference type="PROSITE" id="PS50888">
    <property type="entry name" value="BHLH"/>
    <property type="match status" value="1"/>
</dbReference>
<feature type="region of interest" description="Disordered" evidence="6">
    <location>
        <begin position="24"/>
        <end position="112"/>
    </location>
</feature>
<reference evidence="8 9" key="1">
    <citation type="journal article" date="2019" name="G3 (Bethesda)">
        <title>Sequencing of a Wild Apple (Malus baccata) Genome Unravels the Differences Between Cultivated and Wild Apple Species Regarding Disease Resistance and Cold Tolerance.</title>
        <authorList>
            <person name="Chen X."/>
        </authorList>
    </citation>
    <scope>NUCLEOTIDE SEQUENCE [LARGE SCALE GENOMIC DNA]</scope>
    <source>
        <strain evidence="9">cv. Shandingzi</strain>
        <tissue evidence="8">Leaves</tissue>
    </source>
</reference>
<dbReference type="GO" id="GO:0003677">
    <property type="term" value="F:DNA binding"/>
    <property type="evidence" value="ECO:0007669"/>
    <property type="project" value="UniProtKB-KW"/>
</dbReference>
<evidence type="ECO:0000256" key="6">
    <source>
        <dbReference type="SAM" id="MobiDB-lite"/>
    </source>
</evidence>
<dbReference type="GO" id="GO:0046983">
    <property type="term" value="F:protein dimerization activity"/>
    <property type="evidence" value="ECO:0007669"/>
    <property type="project" value="InterPro"/>
</dbReference>
<dbReference type="Pfam" id="PF00010">
    <property type="entry name" value="HLH"/>
    <property type="match status" value="1"/>
</dbReference>
<keyword evidence="3" id="KW-0238">DNA-binding</keyword>
<keyword evidence="4" id="KW-0804">Transcription</keyword>
<dbReference type="AlphaFoldDB" id="A0A540N466"/>
<dbReference type="SMART" id="SM00353">
    <property type="entry name" value="HLH"/>
    <property type="match status" value="1"/>
</dbReference>
<dbReference type="InterPro" id="IPR045239">
    <property type="entry name" value="bHLH95_bHLH"/>
</dbReference>
<comment type="subcellular location">
    <subcellularLocation>
        <location evidence="1">Nucleus</location>
    </subcellularLocation>
</comment>
<evidence type="ECO:0000259" key="7">
    <source>
        <dbReference type="PROSITE" id="PS50888"/>
    </source>
</evidence>
<protein>
    <recommendedName>
        <fullName evidence="7">BHLH domain-containing protein</fullName>
    </recommendedName>
</protein>